<dbReference type="CDD" id="cd16429">
    <property type="entry name" value="VirB10"/>
    <property type="match status" value="1"/>
</dbReference>
<dbReference type="InterPro" id="IPR042217">
    <property type="entry name" value="T4SS_VirB10/TrbI"/>
</dbReference>
<feature type="region of interest" description="Disordered" evidence="7">
    <location>
        <begin position="149"/>
        <end position="172"/>
    </location>
</feature>
<accession>A0A2N9XWW3</accession>
<dbReference type="InterPro" id="IPR005498">
    <property type="entry name" value="T4SS_VirB10/TraB/TrbI"/>
</dbReference>
<evidence type="ECO:0000256" key="5">
    <source>
        <dbReference type="ARBA" id="ARBA00022989"/>
    </source>
</evidence>
<evidence type="ECO:0008006" key="11">
    <source>
        <dbReference type="Google" id="ProtNLM"/>
    </source>
</evidence>
<evidence type="ECO:0000256" key="2">
    <source>
        <dbReference type="ARBA" id="ARBA00010265"/>
    </source>
</evidence>
<dbReference type="NCBIfam" id="NF038091">
    <property type="entry name" value="T4SS_VirB10"/>
    <property type="match status" value="1"/>
</dbReference>
<organism evidence="9 10">
    <name type="scientific">Snodgrassella alvi</name>
    <dbReference type="NCBI Taxonomy" id="1196083"/>
    <lineage>
        <taxon>Bacteria</taxon>
        <taxon>Pseudomonadati</taxon>
        <taxon>Pseudomonadota</taxon>
        <taxon>Betaproteobacteria</taxon>
        <taxon>Neisseriales</taxon>
        <taxon>Neisseriaceae</taxon>
        <taxon>Snodgrassella</taxon>
    </lineage>
</organism>
<feature type="compositionally biased region" description="Polar residues" evidence="7">
    <location>
        <begin position="205"/>
        <end position="221"/>
    </location>
</feature>
<reference evidence="9 10" key="1">
    <citation type="journal article" date="2017" name="MBio">
        <title>Type VI secretion-mediated competition in the bee gut microbiome.</title>
        <authorList>
            <person name="Steele M.I."/>
            <person name="Kwong W.K."/>
            <person name="Powell J.E."/>
            <person name="Whiteley M."/>
            <person name="Moran N.A."/>
        </authorList>
    </citation>
    <scope>NUCLEOTIDE SEQUENCE [LARGE SCALE GENOMIC DNA]</scope>
    <source>
        <strain evidence="9 10">Occ4-2</strain>
    </source>
</reference>
<evidence type="ECO:0000256" key="1">
    <source>
        <dbReference type="ARBA" id="ARBA00004162"/>
    </source>
</evidence>
<evidence type="ECO:0000256" key="6">
    <source>
        <dbReference type="ARBA" id="ARBA00023136"/>
    </source>
</evidence>
<feature type="compositionally biased region" description="Polar residues" evidence="7">
    <location>
        <begin position="149"/>
        <end position="170"/>
    </location>
</feature>
<dbReference type="EMBL" id="MEIQ01000002">
    <property type="protein sequence ID" value="PIT54268.1"/>
    <property type="molecule type" value="Genomic_DNA"/>
</dbReference>
<dbReference type="Gene3D" id="2.40.128.260">
    <property type="entry name" value="Type IV secretion system, VirB10/TraB/TrbI"/>
    <property type="match status" value="2"/>
</dbReference>
<feature type="region of interest" description="Disordered" evidence="7">
    <location>
        <begin position="1"/>
        <end position="31"/>
    </location>
</feature>
<gene>
    <name evidence="9" type="ORF">BHC48_00810</name>
</gene>
<feature type="region of interest" description="Disordered" evidence="7">
    <location>
        <begin position="194"/>
        <end position="221"/>
    </location>
</feature>
<name>A0A2N9XWW3_9NEIS</name>
<proteinExistence type="inferred from homology"/>
<sequence>MTKLKKNKTDEDNKIEPTQQATEESLAEIIQDDEVERGLPLNEKTRGKSNVTKVAIAGMGLIAVGAIVSGVISLSSSGDNEEMANIASAASEPVSNMNPKDFNKDKEDIVLSQVTAASETSATSDIGEVTTASEPTVGAVDSNAAISTVGDTTTGETEIQQQSSNPAMSNRSRRLGGEVVLALDSNNFKGAIQAVSGDSSSDSGLTGTEANNGSSLSSRLNPTVTAKTRAIQRGNQALVLTKGTGIRCALETRIVTTQPGFTRCQVTSDVYSADGTVLLLERGSRIIGEQTAALLQGQARVFVLWNEVETPNGVKVSLASPGAGALGESGHGAKVNYHFWQRFGGAIMISMISDLGDSLSNKSSSGDNNNITYENTSQAAQEMATEALKNSINIPPTGIVNQGSIINVFVARDVDFSNVYDVIKRPFFF</sequence>
<evidence type="ECO:0000313" key="10">
    <source>
        <dbReference type="Proteomes" id="UP000231484"/>
    </source>
</evidence>
<dbReference type="Pfam" id="PF03743">
    <property type="entry name" value="TrbI"/>
    <property type="match status" value="1"/>
</dbReference>
<protein>
    <recommendedName>
        <fullName evidence="11">Conjugal transfer protein TrbI</fullName>
    </recommendedName>
</protein>
<comment type="subcellular location">
    <subcellularLocation>
        <location evidence="1">Cell membrane</location>
        <topology evidence="1">Single-pass membrane protein</topology>
    </subcellularLocation>
</comment>
<dbReference type="Proteomes" id="UP000231484">
    <property type="component" value="Unassembled WGS sequence"/>
</dbReference>
<keyword evidence="5 8" id="KW-1133">Transmembrane helix</keyword>
<dbReference type="InterPro" id="IPR047695">
    <property type="entry name" value="T4SS_VirB10/PtlG"/>
</dbReference>
<dbReference type="AlphaFoldDB" id="A0A2N9XWW3"/>
<keyword evidence="4 8" id="KW-0812">Transmembrane</keyword>
<keyword evidence="3" id="KW-1003">Cell membrane</keyword>
<evidence type="ECO:0000256" key="7">
    <source>
        <dbReference type="SAM" id="MobiDB-lite"/>
    </source>
</evidence>
<evidence type="ECO:0000256" key="3">
    <source>
        <dbReference type="ARBA" id="ARBA00022475"/>
    </source>
</evidence>
<dbReference type="GO" id="GO:0005886">
    <property type="term" value="C:plasma membrane"/>
    <property type="evidence" value="ECO:0007669"/>
    <property type="project" value="UniProtKB-SubCell"/>
</dbReference>
<keyword evidence="6 8" id="KW-0472">Membrane</keyword>
<evidence type="ECO:0000313" key="9">
    <source>
        <dbReference type="EMBL" id="PIT54268.1"/>
    </source>
</evidence>
<comment type="similarity">
    <text evidence="2">Belongs to the TrbI/VirB10 family.</text>
</comment>
<comment type="caution">
    <text evidence="9">The sequence shown here is derived from an EMBL/GenBank/DDBJ whole genome shotgun (WGS) entry which is preliminary data.</text>
</comment>
<evidence type="ECO:0000256" key="4">
    <source>
        <dbReference type="ARBA" id="ARBA00022692"/>
    </source>
</evidence>
<evidence type="ECO:0000256" key="8">
    <source>
        <dbReference type="SAM" id="Phobius"/>
    </source>
</evidence>
<feature type="transmembrane region" description="Helical" evidence="8">
    <location>
        <begin position="54"/>
        <end position="74"/>
    </location>
</feature>